<name>A0A0P1BLU4_9BASI</name>
<keyword evidence="1" id="KW-0732">Signal</keyword>
<proteinExistence type="predicted"/>
<organism evidence="2 3">
    <name type="scientific">Ceraceosorus bombacis</name>
    <dbReference type="NCBI Taxonomy" id="401625"/>
    <lineage>
        <taxon>Eukaryota</taxon>
        <taxon>Fungi</taxon>
        <taxon>Dikarya</taxon>
        <taxon>Basidiomycota</taxon>
        <taxon>Ustilaginomycotina</taxon>
        <taxon>Exobasidiomycetes</taxon>
        <taxon>Ceraceosorales</taxon>
        <taxon>Ceraceosoraceae</taxon>
        <taxon>Ceraceosorus</taxon>
    </lineage>
</organism>
<dbReference type="AlphaFoldDB" id="A0A0P1BLU4"/>
<evidence type="ECO:0000256" key="1">
    <source>
        <dbReference type="SAM" id="SignalP"/>
    </source>
</evidence>
<dbReference type="OrthoDB" id="10315511at2759"/>
<protein>
    <submittedName>
        <fullName evidence="2">Uncharacterized protein</fullName>
    </submittedName>
</protein>
<dbReference type="EMBL" id="CCYA01000254">
    <property type="protein sequence ID" value="CEH16990.1"/>
    <property type="molecule type" value="Genomic_DNA"/>
</dbReference>
<evidence type="ECO:0000313" key="3">
    <source>
        <dbReference type="Proteomes" id="UP000054845"/>
    </source>
</evidence>
<feature type="signal peptide" evidence="1">
    <location>
        <begin position="1"/>
        <end position="21"/>
    </location>
</feature>
<sequence>MFTSLRPLAISTFLLAAIVSAAPKPQAWSSSRAEVAKTLRHYIDSALGGDLSDLQAIWLGQLQKKLPFTPYASDALTSTLQKIPNELSENSWFTFNAATAMKVLYDWDTKGYETFAIEMTKQNVLLNARETKVSTTVHDAVEEIRKSWAEACNALGTLVDPYAPVTTHFINSCVELSDALKGVSSAYAPP</sequence>
<evidence type="ECO:0000313" key="2">
    <source>
        <dbReference type="EMBL" id="CEH16990.1"/>
    </source>
</evidence>
<keyword evidence="3" id="KW-1185">Reference proteome</keyword>
<feature type="chain" id="PRO_5006059630" evidence="1">
    <location>
        <begin position="22"/>
        <end position="190"/>
    </location>
</feature>
<accession>A0A0P1BLU4</accession>
<reference evidence="2 3" key="1">
    <citation type="submission" date="2014-09" db="EMBL/GenBank/DDBJ databases">
        <authorList>
            <person name="Magalhaes I.L.F."/>
            <person name="Oliveira U."/>
            <person name="Santos F.R."/>
            <person name="Vidigal T.H.D.A."/>
            <person name="Brescovit A.D."/>
            <person name="Santos A.J."/>
        </authorList>
    </citation>
    <scope>NUCLEOTIDE SEQUENCE [LARGE SCALE GENOMIC DNA]</scope>
</reference>
<dbReference type="Proteomes" id="UP000054845">
    <property type="component" value="Unassembled WGS sequence"/>
</dbReference>